<dbReference type="EMBL" id="JAACXV010000016">
    <property type="protein sequence ID" value="KAF7287062.1"/>
    <property type="molecule type" value="Genomic_DNA"/>
</dbReference>
<dbReference type="Proteomes" id="UP000625711">
    <property type="component" value="Unassembled WGS sequence"/>
</dbReference>
<organism evidence="1 2">
    <name type="scientific">Rhynchophorus ferrugineus</name>
    <name type="common">Red palm weevil</name>
    <name type="synonym">Curculio ferrugineus</name>
    <dbReference type="NCBI Taxonomy" id="354439"/>
    <lineage>
        <taxon>Eukaryota</taxon>
        <taxon>Metazoa</taxon>
        <taxon>Ecdysozoa</taxon>
        <taxon>Arthropoda</taxon>
        <taxon>Hexapoda</taxon>
        <taxon>Insecta</taxon>
        <taxon>Pterygota</taxon>
        <taxon>Neoptera</taxon>
        <taxon>Endopterygota</taxon>
        <taxon>Coleoptera</taxon>
        <taxon>Polyphaga</taxon>
        <taxon>Cucujiformia</taxon>
        <taxon>Curculionidae</taxon>
        <taxon>Dryophthorinae</taxon>
        <taxon>Rhynchophorus</taxon>
    </lineage>
</organism>
<gene>
    <name evidence="1" type="ORF">GWI33_002444</name>
</gene>
<name>A0A834IX57_RHYFE</name>
<keyword evidence="2" id="KW-1185">Reference proteome</keyword>
<accession>A0A834IX57</accession>
<proteinExistence type="predicted"/>
<comment type="caution">
    <text evidence="1">The sequence shown here is derived from an EMBL/GenBank/DDBJ whole genome shotgun (WGS) entry which is preliminary data.</text>
</comment>
<evidence type="ECO:0000313" key="1">
    <source>
        <dbReference type="EMBL" id="KAF7287062.1"/>
    </source>
</evidence>
<dbReference type="AlphaFoldDB" id="A0A834IX57"/>
<sequence>MIMTGGRPKRSRAGPNPDLAWAPGTKFTCLDTLANFGRSSGYRELDWCYKFFLDYSVSKYAANMRCRRSESLVIFVLSATCRAVVAAGRVIAREDMLDPLPYQLLKIIHSLNKNTPESTHATIIRFCHALGLHGLSNIAVNSRHHYI</sequence>
<protein>
    <submittedName>
        <fullName evidence="1">Uncharacterized protein</fullName>
    </submittedName>
</protein>
<evidence type="ECO:0000313" key="2">
    <source>
        <dbReference type="Proteomes" id="UP000625711"/>
    </source>
</evidence>
<reference evidence="1" key="1">
    <citation type="submission" date="2020-08" db="EMBL/GenBank/DDBJ databases">
        <title>Genome sequencing and assembly of the red palm weevil Rhynchophorus ferrugineus.</title>
        <authorList>
            <person name="Dias G.B."/>
            <person name="Bergman C.M."/>
            <person name="Manee M."/>
        </authorList>
    </citation>
    <scope>NUCLEOTIDE SEQUENCE</scope>
    <source>
        <strain evidence="1">AA-2017</strain>
        <tissue evidence="1">Whole larva</tissue>
    </source>
</reference>